<organism evidence="3 4">
    <name type="scientific">Trypanosoma cruzi</name>
    <dbReference type="NCBI Taxonomy" id="5693"/>
    <lineage>
        <taxon>Eukaryota</taxon>
        <taxon>Discoba</taxon>
        <taxon>Euglenozoa</taxon>
        <taxon>Kinetoplastea</taxon>
        <taxon>Metakinetoplastina</taxon>
        <taxon>Trypanosomatida</taxon>
        <taxon>Trypanosomatidae</taxon>
        <taxon>Trypanosoma</taxon>
        <taxon>Schizotrypanum</taxon>
    </lineage>
</organism>
<sequence>MIIIISDKFFKRVFCLICNAISFCCCCCCCFLFLFCLHCPVVLFSTGCMLSELDGTREKGKKSRGAAFSLQCAVQGNVMATIRRKAPRLFTGAVFTEEISRGLITFSDRHNLTSDVWVPKKLVGKMKAGATLLPNAILCDLSLIPGCGAVDLKTIGFERVLVNAGHTTDVEFFEGYKSDILNGLAGALPLTVTGAPHRDVRLASLAVDGSQRGFQSPYWLRLWGKRRQWVNAEETFFPGRLNPTDCTSYEPHTFTNQLFSRAVVRLMRRRASRYGYVSRTWITLKEGEAHGTQLDAERIKDGPPIFVSQFSGSGQVQAVEFFCADQFEDCTVFPTQREIDLAASGVFIGAEKVRGYPLLASLAVESSSSDRHRRMAEEAAKLSDPVVFGATRALEPQFLGSEFKESLRKFSLLRGFSKPHFFFHTAETAKYLRLKPQEQGILYKPPATSIGPRPEQSRHCVFNVQQFEEPAVVEEIILRTPTFFFTQMPIAGPMVVECARAQCRNREYSQMWLPARALDYLAGAWALSPGAVVVPRDETLLAFSPKMYNASEVSIPSEALEWWPNYKPHNMHNDLYWGQVKMLLSLRAWERQYKSPLWITQKLMSRLGITIKRQTRRKLFLTGKPFEKPPTVLIDDDEYINMEEIKNPDVLLAGMSNAESDINVLAKKG</sequence>
<accession>A0A7J6Y617</accession>
<feature type="transmembrane region" description="Helical" evidence="1">
    <location>
        <begin position="12"/>
        <end position="35"/>
    </location>
</feature>
<keyword evidence="1" id="KW-0812">Transmembrane</keyword>
<feature type="domain" description="Trypanosoma Tc-38 (p38) protein" evidence="2">
    <location>
        <begin position="90"/>
        <end position="170"/>
    </location>
</feature>
<comment type="caution">
    <text evidence="3">The sequence shown here is derived from an EMBL/GenBank/DDBJ whole genome shotgun (WGS) entry which is preliminary data.</text>
</comment>
<dbReference type="Pfam" id="PF20054">
    <property type="entry name" value="Tc-38"/>
    <property type="match status" value="1"/>
</dbReference>
<dbReference type="VEuPathDB" id="TriTrypDB:ECC02_004796"/>
<protein>
    <recommendedName>
        <fullName evidence="2">Trypanosoma Tc-38 (p38) protein domain-containing protein</fullName>
    </recommendedName>
</protein>
<name>A0A7J6Y617_TRYCR</name>
<evidence type="ECO:0000313" key="3">
    <source>
        <dbReference type="EMBL" id="KAF5222043.1"/>
    </source>
</evidence>
<dbReference type="AlphaFoldDB" id="A0A7J6Y617"/>
<evidence type="ECO:0000313" key="4">
    <source>
        <dbReference type="Proteomes" id="UP000583944"/>
    </source>
</evidence>
<dbReference type="InterPro" id="IPR045399">
    <property type="entry name" value="Tc-38"/>
</dbReference>
<reference evidence="3 4" key="1">
    <citation type="journal article" date="2019" name="Genome Biol. Evol.">
        <title>Nanopore Sequencing Significantly Improves Genome Assembly of the Protozoan Parasite Trypanosoma cruzi.</title>
        <authorList>
            <person name="Diaz-Viraque F."/>
            <person name="Pita S."/>
            <person name="Greif G."/>
            <person name="de Souza R.C.M."/>
            <person name="Iraola G."/>
            <person name="Robello C."/>
        </authorList>
    </citation>
    <scope>NUCLEOTIDE SEQUENCE [LARGE SCALE GENOMIC DNA]</scope>
    <source>
        <strain evidence="3 4">Berenice</strain>
    </source>
</reference>
<proteinExistence type="predicted"/>
<dbReference type="EMBL" id="JABDHM010000030">
    <property type="protein sequence ID" value="KAF5222043.1"/>
    <property type="molecule type" value="Genomic_DNA"/>
</dbReference>
<keyword evidence="1" id="KW-0472">Membrane</keyword>
<gene>
    <name evidence="3" type="ORF">ECC02_004796</name>
</gene>
<dbReference type="VEuPathDB" id="TriTrypDB:BCY84_15756"/>
<keyword evidence="1" id="KW-1133">Transmembrane helix</keyword>
<dbReference type="Proteomes" id="UP000583944">
    <property type="component" value="Unassembled WGS sequence"/>
</dbReference>
<evidence type="ECO:0000256" key="1">
    <source>
        <dbReference type="SAM" id="Phobius"/>
    </source>
</evidence>
<evidence type="ECO:0000259" key="2">
    <source>
        <dbReference type="Pfam" id="PF20054"/>
    </source>
</evidence>